<organism evidence="3 4">
    <name type="scientific">Shewanella intestini</name>
    <dbReference type="NCBI Taxonomy" id="2017544"/>
    <lineage>
        <taxon>Bacteria</taxon>
        <taxon>Pseudomonadati</taxon>
        <taxon>Pseudomonadota</taxon>
        <taxon>Gammaproteobacteria</taxon>
        <taxon>Alteromonadales</taxon>
        <taxon>Shewanellaceae</taxon>
        <taxon>Shewanella</taxon>
    </lineage>
</organism>
<evidence type="ECO:0000313" key="3">
    <source>
        <dbReference type="EMBL" id="MBR9729424.1"/>
    </source>
</evidence>
<feature type="transmembrane region" description="Helical" evidence="1">
    <location>
        <begin position="626"/>
        <end position="644"/>
    </location>
</feature>
<protein>
    <submittedName>
        <fullName evidence="3">RND transporter</fullName>
    </submittedName>
</protein>
<keyword evidence="1" id="KW-0472">Membrane</keyword>
<feature type="transmembrane region" description="Helical" evidence="1">
    <location>
        <begin position="203"/>
        <end position="222"/>
    </location>
</feature>
<dbReference type="InterPro" id="IPR000731">
    <property type="entry name" value="SSD"/>
</dbReference>
<dbReference type="Gene3D" id="1.20.1640.10">
    <property type="entry name" value="Multidrug efflux transporter AcrB transmembrane domain"/>
    <property type="match status" value="2"/>
</dbReference>
<dbReference type="Proteomes" id="UP000811844">
    <property type="component" value="Unassembled WGS sequence"/>
</dbReference>
<dbReference type="PROSITE" id="PS50156">
    <property type="entry name" value="SSD"/>
    <property type="match status" value="1"/>
</dbReference>
<reference evidence="3 4" key="1">
    <citation type="submission" date="2020-02" db="EMBL/GenBank/DDBJ databases">
        <title>Shewanella WXL01 sp. nov., a marine bacterium isolated from green algae in Luhuitou Fringing Reef (Northern South China Sea).</title>
        <authorList>
            <person name="Wang X."/>
        </authorList>
    </citation>
    <scope>NUCLEOTIDE SEQUENCE [LARGE SCALE GENOMIC DNA]</scope>
    <source>
        <strain evidence="3 4">MCCC 1A01895</strain>
    </source>
</reference>
<dbReference type="PANTHER" id="PTHR33406:SF12">
    <property type="entry name" value="BLR2997 PROTEIN"/>
    <property type="match status" value="1"/>
</dbReference>
<dbReference type="InterPro" id="IPR003392">
    <property type="entry name" value="PTHD_SSD"/>
</dbReference>
<evidence type="ECO:0000256" key="1">
    <source>
        <dbReference type="SAM" id="Phobius"/>
    </source>
</evidence>
<evidence type="ECO:0000259" key="2">
    <source>
        <dbReference type="PROSITE" id="PS50156"/>
    </source>
</evidence>
<sequence>MYWQQKLIHFSYKRPLLIFTALLTLLIWATLGIMRVDLDVNFNDYFAKDDQGFIGVTQLGQHFDRNDQFLMLLESPQSWLQLNRKQQLQHFISELNQDSLIDNVSGYADFINPSQQHSPILSYKHHPRLPLVLSKDSKAIILTLAFNQSDRHLFHNTTLWREHHIDRINALAQTYWQANDVNVFLNGTESLNWQYIKVLRHDLSWFGPGLAIIVVLMAMSFIRSRWWLAAIALNCMITLWVTLGVAGWFNLTLAAISAFIPVIVVTLSLAYSAHLYLGWCQRINTSVGERDAEHHVNQHSNHPMHTGNNSINHGAVPAALLNSFNDNRSPLFFATLTTTIGFALLVVSPSPPIQAFGILVAVAVVCHYILCHSLLVLLASKATTTSTKDKQATSASMAHLHGFASVTKLAQLATAHRKKVCALVLTLSALGAVSSAKLTLNDDPLSYFPDDNPFSLSHKKMQQYFYGINMLHYEVHTEPYAIYDKAYLSFLYKFSRYLKQQPEVKKVLHVGDWVKSSGLTASQFKRIVEHNTVAQLGVQAEISQGFKSSLMTLYLHSLSARQMVDFETKVNAWLIDNNPQLTLSPALSSNLLFAHLCLENAKSMLASFALALLLLSVILGMLKRSVVFAIVGLLLNFLPLLWMFGVWQAFGGFISLGSAVVLGIMLGIIVDDTLHLMLKLPSTSQDLPSHASSSTALNAPSPPITETEVTHAFWASYRHIIPVVTFTTLTLVLGFGIGLLSDFGPIAQLSLLSCIVISFAWIFDVLVLPVIYHWLIRRPL</sequence>
<keyword evidence="1" id="KW-0812">Transmembrane</keyword>
<feature type="transmembrane region" description="Helical" evidence="1">
    <location>
        <begin position="650"/>
        <end position="670"/>
    </location>
</feature>
<dbReference type="EMBL" id="JAAIKR010000019">
    <property type="protein sequence ID" value="MBR9729424.1"/>
    <property type="molecule type" value="Genomic_DNA"/>
</dbReference>
<feature type="transmembrane region" description="Helical" evidence="1">
    <location>
        <begin position="255"/>
        <end position="277"/>
    </location>
</feature>
<proteinExistence type="predicted"/>
<evidence type="ECO:0000313" key="4">
    <source>
        <dbReference type="Proteomes" id="UP000811844"/>
    </source>
</evidence>
<dbReference type="Pfam" id="PF02460">
    <property type="entry name" value="Patched"/>
    <property type="match status" value="1"/>
</dbReference>
<feature type="transmembrane region" description="Helical" evidence="1">
    <location>
        <begin position="601"/>
        <end position="619"/>
    </location>
</feature>
<gene>
    <name evidence="3" type="ORF">G3R48_15705</name>
</gene>
<name>A0ABS5I5W9_9GAMM</name>
<feature type="transmembrane region" description="Helical" evidence="1">
    <location>
        <begin position="227"/>
        <end position="249"/>
    </location>
</feature>
<dbReference type="SUPFAM" id="SSF82866">
    <property type="entry name" value="Multidrug efflux transporter AcrB transmembrane domain"/>
    <property type="match status" value="2"/>
</dbReference>
<feature type="domain" description="SSD" evidence="2">
    <location>
        <begin position="628"/>
        <end position="774"/>
    </location>
</feature>
<feature type="transmembrane region" description="Helical" evidence="1">
    <location>
        <begin position="355"/>
        <end position="378"/>
    </location>
</feature>
<dbReference type="PANTHER" id="PTHR33406">
    <property type="entry name" value="MEMBRANE PROTEIN MJ1562-RELATED"/>
    <property type="match status" value="1"/>
</dbReference>
<keyword evidence="1" id="KW-1133">Transmembrane helix</keyword>
<feature type="transmembrane region" description="Helical" evidence="1">
    <location>
        <begin position="746"/>
        <end position="775"/>
    </location>
</feature>
<dbReference type="RefSeq" id="WP_153666170.1">
    <property type="nucleotide sequence ID" value="NZ_JAAIKR010000019.1"/>
</dbReference>
<comment type="caution">
    <text evidence="3">The sequence shown here is derived from an EMBL/GenBank/DDBJ whole genome shotgun (WGS) entry which is preliminary data.</text>
</comment>
<dbReference type="InterPro" id="IPR050545">
    <property type="entry name" value="Mycobact_MmpL"/>
</dbReference>
<accession>A0ABS5I5W9</accession>
<feature type="transmembrane region" description="Helical" evidence="1">
    <location>
        <begin position="331"/>
        <end position="349"/>
    </location>
</feature>
<feature type="transmembrane region" description="Helical" evidence="1">
    <location>
        <begin position="720"/>
        <end position="740"/>
    </location>
</feature>
<keyword evidence="4" id="KW-1185">Reference proteome</keyword>